<dbReference type="AlphaFoldDB" id="A7NHR8"/>
<dbReference type="STRING" id="383372.Rcas_0900"/>
<reference evidence="1 2" key="1">
    <citation type="submission" date="2007-08" db="EMBL/GenBank/DDBJ databases">
        <title>Complete sequence of Roseiflexus castenholzii DSM 13941.</title>
        <authorList>
            <consortium name="US DOE Joint Genome Institute"/>
            <person name="Copeland A."/>
            <person name="Lucas S."/>
            <person name="Lapidus A."/>
            <person name="Barry K."/>
            <person name="Glavina del Rio T."/>
            <person name="Dalin E."/>
            <person name="Tice H."/>
            <person name="Pitluck S."/>
            <person name="Thompson L.S."/>
            <person name="Brettin T."/>
            <person name="Bruce D."/>
            <person name="Detter J.C."/>
            <person name="Han C."/>
            <person name="Tapia R."/>
            <person name="Schmutz J."/>
            <person name="Larimer F."/>
            <person name="Land M."/>
            <person name="Hauser L."/>
            <person name="Kyrpides N."/>
            <person name="Mikhailova N."/>
            <person name="Bryant D.A."/>
            <person name="Hanada S."/>
            <person name="Tsukatani Y."/>
            <person name="Richardson P."/>
        </authorList>
    </citation>
    <scope>NUCLEOTIDE SEQUENCE [LARGE SCALE GENOMIC DNA]</scope>
    <source>
        <strain evidence="2">DSM 13941 / HLO8</strain>
    </source>
</reference>
<dbReference type="KEGG" id="rca:Rcas_0900"/>
<sequence length="163" mass="18902">MDLNDEIKTELIQTAQSLKGSERRIFMARTVRALGPGGQRLAERELGWNRATIRKGMRELESGLTCLDATHLRGRKPVEARLPNLLDDIRDLVEAWRRQHAECRSDASAPCMSIEEVRRALIEQKGYNPDDLPSIQTIAARLRALGYRPRRSMRHLHRRRRRQ</sequence>
<organism evidence="1 2">
    <name type="scientific">Roseiflexus castenholzii (strain DSM 13941 / HLO8)</name>
    <dbReference type="NCBI Taxonomy" id="383372"/>
    <lineage>
        <taxon>Bacteria</taxon>
        <taxon>Bacillati</taxon>
        <taxon>Chloroflexota</taxon>
        <taxon>Chloroflexia</taxon>
        <taxon>Chloroflexales</taxon>
        <taxon>Roseiflexineae</taxon>
        <taxon>Roseiflexaceae</taxon>
        <taxon>Roseiflexus</taxon>
    </lineage>
</organism>
<keyword evidence="2" id="KW-1185">Reference proteome</keyword>
<proteinExistence type="predicted"/>
<evidence type="ECO:0000313" key="1">
    <source>
        <dbReference type="EMBL" id="ABU57015.1"/>
    </source>
</evidence>
<name>A7NHR8_ROSCS</name>
<dbReference type="HOGENOM" id="CLU_113678_0_0_0"/>
<gene>
    <name evidence="1" type="ordered locus">Rcas_0900</name>
</gene>
<protein>
    <recommendedName>
        <fullName evidence="3">Transposase</fullName>
    </recommendedName>
</protein>
<dbReference type="OrthoDB" id="490441at2"/>
<accession>A7NHR8</accession>
<dbReference type="EMBL" id="CP000804">
    <property type="protein sequence ID" value="ABU57015.1"/>
    <property type="molecule type" value="Genomic_DNA"/>
</dbReference>
<dbReference type="eggNOG" id="COG3335">
    <property type="taxonomic scope" value="Bacteria"/>
</dbReference>
<dbReference type="Proteomes" id="UP000000263">
    <property type="component" value="Chromosome"/>
</dbReference>
<evidence type="ECO:0000313" key="2">
    <source>
        <dbReference type="Proteomes" id="UP000000263"/>
    </source>
</evidence>
<evidence type="ECO:0008006" key="3">
    <source>
        <dbReference type="Google" id="ProtNLM"/>
    </source>
</evidence>
<dbReference type="RefSeq" id="WP_012119445.1">
    <property type="nucleotide sequence ID" value="NC_009767.1"/>
</dbReference>